<keyword evidence="4" id="KW-1185">Reference proteome</keyword>
<evidence type="ECO:0000256" key="1">
    <source>
        <dbReference type="SAM" id="MobiDB-lite"/>
    </source>
</evidence>
<feature type="region of interest" description="Disordered" evidence="1">
    <location>
        <begin position="325"/>
        <end position="356"/>
    </location>
</feature>
<feature type="transmembrane region" description="Helical" evidence="2">
    <location>
        <begin position="270"/>
        <end position="292"/>
    </location>
</feature>
<feature type="compositionally biased region" description="Polar residues" evidence="1">
    <location>
        <begin position="488"/>
        <end position="512"/>
    </location>
</feature>
<name>A0ABR2ZYS6_9AGAR</name>
<proteinExistence type="predicted"/>
<feature type="compositionally biased region" description="Polar residues" evidence="1">
    <location>
        <begin position="430"/>
        <end position="447"/>
    </location>
</feature>
<keyword evidence="2" id="KW-0812">Transmembrane</keyword>
<feature type="compositionally biased region" description="Pro residues" evidence="1">
    <location>
        <begin position="334"/>
        <end position="345"/>
    </location>
</feature>
<feature type="region of interest" description="Disordered" evidence="1">
    <location>
        <begin position="430"/>
        <end position="558"/>
    </location>
</feature>
<dbReference type="Gene3D" id="2.60.120.260">
    <property type="entry name" value="Galactose-binding domain-like"/>
    <property type="match status" value="2"/>
</dbReference>
<feature type="region of interest" description="Disordered" evidence="1">
    <location>
        <begin position="645"/>
        <end position="716"/>
    </location>
</feature>
<dbReference type="Proteomes" id="UP001437256">
    <property type="component" value="Unassembled WGS sequence"/>
</dbReference>
<feature type="compositionally biased region" description="Pro residues" evidence="1">
    <location>
        <begin position="602"/>
        <end position="611"/>
    </location>
</feature>
<accession>A0ABR2ZYS6</accession>
<gene>
    <name evidence="3" type="ORF">AAF712_007521</name>
</gene>
<sequence length="716" mass="77350">MLLDPKALKCHSRSPVRMAQSHVVVNHPHISPPLALEGTSITVVGNVDADAMCNATFAIDGNTSSYTSPLVNATQHHQTIWSSPELAEGQHTLVYTSSSCTPAPNSTSTSTEYKSSVWLDYLLYDTVKIPDAATIFIDDRDQRLRYSGDWIKDGGDGDFRMTRQGGKKGSSVQLSFTGTSVTVVGRLDPSSPIVRTGFTVDGGNQQIYGAGSQSTTLYNVEFFRNGSLPQGPHTLVIDCLDEGPFWLDYVLLRSLPPTAPHKGGVPIGTIAGIVIGVACLAIGGFLAWFFCLRRGKPGAKKLTLTRLPKRGFTVRRITRYDEDAVDPFSRDPVPEPVTPPRPTVPHTPSLASHRSTSGLLPASFSYDTRSMSEASLRHPASVHTDVQAYSHCEDFDDCPDNLPPEYATTAPSGTNIGYIPPVPGIPSIYSGTSSAQYPPSRSNTYSTMHHRHNSGPSDVAESEVSYPPTPTTTSQSSSPLKPRGYVTSRLSSIPNTSQHTVKSQQRFVATNPSDDEHLSVAEMKRRQKEASHVDPIQHTDSGVRLPKPGESAHPPRPTSHVFSAIHERHMSLFSNDSWAGDQHVAESSVGHGMHLDTRSEPYEPPLPPPVTPRKEPTAGPSSISGDGQSIAELKRRQEMLILSPDGMSSYPAAHASSSVRSPPRHLPDPPIQRNVPARPATPEARSPTVGSPRPPIPASRTGSADLTELPPMYSLN</sequence>
<evidence type="ECO:0000313" key="4">
    <source>
        <dbReference type="Proteomes" id="UP001437256"/>
    </source>
</evidence>
<reference evidence="3 4" key="1">
    <citation type="submission" date="2024-05" db="EMBL/GenBank/DDBJ databases">
        <title>A draft genome resource for the thread blight pathogen Marasmius tenuissimus strain MS-2.</title>
        <authorList>
            <person name="Yulfo-Soto G.E."/>
            <person name="Baruah I.K."/>
            <person name="Amoako-Attah I."/>
            <person name="Bukari Y."/>
            <person name="Meinhardt L.W."/>
            <person name="Bailey B.A."/>
            <person name="Cohen S.P."/>
        </authorList>
    </citation>
    <scope>NUCLEOTIDE SEQUENCE [LARGE SCALE GENOMIC DNA]</scope>
    <source>
        <strain evidence="3 4">MS-2</strain>
    </source>
</reference>
<organism evidence="3 4">
    <name type="scientific">Marasmius tenuissimus</name>
    <dbReference type="NCBI Taxonomy" id="585030"/>
    <lineage>
        <taxon>Eukaryota</taxon>
        <taxon>Fungi</taxon>
        <taxon>Dikarya</taxon>
        <taxon>Basidiomycota</taxon>
        <taxon>Agaricomycotina</taxon>
        <taxon>Agaricomycetes</taxon>
        <taxon>Agaricomycetidae</taxon>
        <taxon>Agaricales</taxon>
        <taxon>Marasmiineae</taxon>
        <taxon>Marasmiaceae</taxon>
        <taxon>Marasmius</taxon>
    </lineage>
</organism>
<keyword evidence="2" id="KW-1133">Transmembrane helix</keyword>
<evidence type="ECO:0000256" key="2">
    <source>
        <dbReference type="SAM" id="Phobius"/>
    </source>
</evidence>
<feature type="compositionally biased region" description="Basic and acidic residues" evidence="1">
    <location>
        <begin position="514"/>
        <end position="537"/>
    </location>
</feature>
<comment type="caution">
    <text evidence="3">The sequence shown here is derived from an EMBL/GenBank/DDBJ whole genome shotgun (WGS) entry which is preliminary data.</text>
</comment>
<protein>
    <submittedName>
        <fullName evidence="3">Uncharacterized protein</fullName>
    </submittedName>
</protein>
<dbReference type="EMBL" id="JBBXMP010000047">
    <property type="protein sequence ID" value="KAL0065457.1"/>
    <property type="molecule type" value="Genomic_DNA"/>
</dbReference>
<evidence type="ECO:0000313" key="3">
    <source>
        <dbReference type="EMBL" id="KAL0065457.1"/>
    </source>
</evidence>
<keyword evidence="2" id="KW-0472">Membrane</keyword>
<feature type="region of interest" description="Disordered" evidence="1">
    <location>
        <begin position="592"/>
        <end position="628"/>
    </location>
</feature>